<evidence type="ECO:0000313" key="3">
    <source>
        <dbReference type="EMBL" id="RHW25497.1"/>
    </source>
</evidence>
<evidence type="ECO:0000259" key="1">
    <source>
        <dbReference type="Pfam" id="PF26298"/>
    </source>
</evidence>
<feature type="domain" description="MurL N-terminal" evidence="2">
    <location>
        <begin position="244"/>
        <end position="309"/>
    </location>
</feature>
<reference evidence="3 4" key="1">
    <citation type="submission" date="2018-09" db="EMBL/GenBank/DDBJ databases">
        <title>Genome sequencing of Nocardioides immobilis CCTCC AB 2017083 for comparison to Nocardioides silvaticus.</title>
        <authorList>
            <person name="Li C."/>
            <person name="Wang G."/>
        </authorList>
    </citation>
    <scope>NUCLEOTIDE SEQUENCE [LARGE SCALE GENOMIC DNA]</scope>
    <source>
        <strain evidence="3 4">CCTCC AB 2017083</strain>
    </source>
</reference>
<dbReference type="Proteomes" id="UP000283644">
    <property type="component" value="Unassembled WGS sequence"/>
</dbReference>
<dbReference type="InterPro" id="IPR058740">
    <property type="entry name" value="MurL_N"/>
</dbReference>
<evidence type="ECO:0008006" key="5">
    <source>
        <dbReference type="Google" id="ProtNLM"/>
    </source>
</evidence>
<proteinExistence type="predicted"/>
<comment type="caution">
    <text evidence="3">The sequence shown here is derived from an EMBL/GenBank/DDBJ whole genome shotgun (WGS) entry which is preliminary data.</text>
</comment>
<keyword evidence="4" id="KW-1185">Reference proteome</keyword>
<organism evidence="3 4">
    <name type="scientific">Nocardioides immobilis</name>
    <dbReference type="NCBI Taxonomy" id="2049295"/>
    <lineage>
        <taxon>Bacteria</taxon>
        <taxon>Bacillati</taxon>
        <taxon>Actinomycetota</taxon>
        <taxon>Actinomycetes</taxon>
        <taxon>Propionibacteriales</taxon>
        <taxon>Nocardioidaceae</taxon>
        <taxon>Nocardioides</taxon>
    </lineage>
</organism>
<dbReference type="Pfam" id="PF26299">
    <property type="entry name" value="MurL_N"/>
    <property type="match status" value="1"/>
</dbReference>
<dbReference type="Pfam" id="PF26298">
    <property type="entry name" value="MurL_epimerase_C"/>
    <property type="match status" value="1"/>
</dbReference>
<sequence>MPDDPRHSDTGTLWIGRHTRSRHQLSLVFGLDDLRFTASYWYGDVDLLALEHRFGEECMERVYFHIAAFTANTLVSLRPTVFDPGPYGRFCTEEFWTLWTRVVRGVWAQWRFEHDLPDYRGPSLGGTPSRSPAVPVSVAPGRRPDRAETLAFFGGGKDSVVSLRLLQQAGLRCDTLVYSSSTYGSADKQHTLCDDLLDSLGSPPTSRRRVWSYDDVLDSPVVRLAPQLGSSALTAAETPASLFVALPLALEHGYKRICLGHERSADRGNVVWARTGESVNHQWGKSTECEELLARYLRAELIDDCHYFSPLKPVYDPLILTMLAAAPASVPFTHSCNVAKPWCGRCAKCAYVWLGYSAYLPADVVARTFAGLGNLLDVPENDAWFRGLLGLTDHTPFECVGGVDETVLAFELCRRRGLRGRAMTMFEREVPPVDVVLLLERYLGVEGFAESFPADLRGPIASRLLLASDDAWSSYGASNLAAPLVRRTA</sequence>
<dbReference type="OrthoDB" id="9768152at2"/>
<evidence type="ECO:0000313" key="4">
    <source>
        <dbReference type="Proteomes" id="UP000283644"/>
    </source>
</evidence>
<feature type="domain" description="MurL C-terminal" evidence="1">
    <location>
        <begin position="339"/>
        <end position="416"/>
    </location>
</feature>
<evidence type="ECO:0000259" key="2">
    <source>
        <dbReference type="Pfam" id="PF26299"/>
    </source>
</evidence>
<dbReference type="InterPro" id="IPR058741">
    <property type="entry name" value="MurL_C"/>
</dbReference>
<dbReference type="SUPFAM" id="SSF52402">
    <property type="entry name" value="Adenine nucleotide alpha hydrolases-like"/>
    <property type="match status" value="1"/>
</dbReference>
<name>A0A417XYQ8_9ACTN</name>
<dbReference type="AlphaFoldDB" id="A0A417XYQ8"/>
<gene>
    <name evidence="3" type="ORF">D0Z08_18465</name>
</gene>
<accession>A0A417XYQ8</accession>
<dbReference type="RefSeq" id="WP_118926736.1">
    <property type="nucleotide sequence ID" value="NZ_QXGH01000023.1"/>
</dbReference>
<dbReference type="EMBL" id="QXGH01000023">
    <property type="protein sequence ID" value="RHW25497.1"/>
    <property type="molecule type" value="Genomic_DNA"/>
</dbReference>
<protein>
    <recommendedName>
        <fullName evidence="5">UDP-N-acetyl-alpha-D-muramoyl-L-alanyl-L-glutamate epimerase</fullName>
    </recommendedName>
</protein>